<dbReference type="Pfam" id="PF00082">
    <property type="entry name" value="Peptidase_S8"/>
    <property type="match status" value="1"/>
</dbReference>
<comment type="similarity">
    <text evidence="1 5">Belongs to the peptidase S8 family.</text>
</comment>
<dbReference type="PROSITE" id="PS51892">
    <property type="entry name" value="SUBTILASE"/>
    <property type="match status" value="1"/>
</dbReference>
<evidence type="ECO:0000256" key="4">
    <source>
        <dbReference type="ARBA" id="ARBA00022825"/>
    </source>
</evidence>
<dbReference type="RefSeq" id="WP_148098977.1">
    <property type="nucleotide sequence ID" value="NZ_RQYT01000143.1"/>
</dbReference>
<dbReference type="EMBL" id="RQYT01000143">
    <property type="protein sequence ID" value="RRD46211.1"/>
    <property type="molecule type" value="Genomic_DNA"/>
</dbReference>
<dbReference type="InterPro" id="IPR036852">
    <property type="entry name" value="Peptidase_S8/S53_dom_sf"/>
</dbReference>
<feature type="domain" description="Peptidase S8/S53" evidence="6">
    <location>
        <begin position="26"/>
        <end position="130"/>
    </location>
</feature>
<protein>
    <recommendedName>
        <fullName evidence="6">Peptidase S8/S53 domain-containing protein</fullName>
    </recommendedName>
</protein>
<dbReference type="InterPro" id="IPR000209">
    <property type="entry name" value="Peptidase_S8/S53_dom"/>
</dbReference>
<evidence type="ECO:0000256" key="3">
    <source>
        <dbReference type="ARBA" id="ARBA00022801"/>
    </source>
</evidence>
<dbReference type="AlphaFoldDB" id="A0A3P1WIS6"/>
<feature type="non-terminal residue" evidence="7">
    <location>
        <position position="184"/>
    </location>
</feature>
<sequence>QAIEAGGGIAQITLSKELKTLPLTEQATPSQFTSWGATPELDFRPHIAGIGGEVYSTLNNNTYASNSGTSMASPHVAGVFALGLDHYRDRYSNLTAAERNTLLRTAMANTAKILEHTPGQPYAPRQIGAGLVQTQDALTTTVYATVDGEPHVALRQIDGPRTFTITLTNRGDRDHTFTTGSTCV</sequence>
<name>A0A3P1WIS6_9ACTN</name>
<evidence type="ECO:0000256" key="1">
    <source>
        <dbReference type="ARBA" id="ARBA00011073"/>
    </source>
</evidence>
<gene>
    <name evidence="7" type="ORF">EII35_15610</name>
</gene>
<keyword evidence="3" id="KW-0378">Hydrolase</keyword>
<comment type="caution">
    <text evidence="7">The sequence shown here is derived from an EMBL/GenBank/DDBJ whole genome shotgun (WGS) entry which is preliminary data.</text>
</comment>
<evidence type="ECO:0000259" key="6">
    <source>
        <dbReference type="Pfam" id="PF00082"/>
    </source>
</evidence>
<keyword evidence="2" id="KW-0645">Protease</keyword>
<accession>A0A3P1WIS6</accession>
<dbReference type="PROSITE" id="PS00138">
    <property type="entry name" value="SUBTILASE_SER"/>
    <property type="match status" value="1"/>
</dbReference>
<dbReference type="Proteomes" id="UP000280935">
    <property type="component" value="Unassembled WGS sequence"/>
</dbReference>
<feature type="non-terminal residue" evidence="7">
    <location>
        <position position="1"/>
    </location>
</feature>
<dbReference type="Gene3D" id="3.40.50.200">
    <property type="entry name" value="Peptidase S8/S53 domain"/>
    <property type="match status" value="1"/>
</dbReference>
<comment type="caution">
    <text evidence="5">Lacks conserved residue(s) required for the propagation of feature annotation.</text>
</comment>
<keyword evidence="4" id="KW-0720">Serine protease</keyword>
<dbReference type="SUPFAM" id="SSF52743">
    <property type="entry name" value="Subtilisin-like"/>
    <property type="match status" value="1"/>
</dbReference>
<proteinExistence type="inferred from homology"/>
<evidence type="ECO:0000313" key="7">
    <source>
        <dbReference type="EMBL" id="RRD46211.1"/>
    </source>
</evidence>
<dbReference type="PANTHER" id="PTHR43399:SF4">
    <property type="entry name" value="CELL WALL-ASSOCIATED PROTEASE"/>
    <property type="match status" value="1"/>
</dbReference>
<dbReference type="GO" id="GO:0006508">
    <property type="term" value="P:proteolysis"/>
    <property type="evidence" value="ECO:0007669"/>
    <property type="project" value="UniProtKB-KW"/>
</dbReference>
<organism evidence="7 8">
    <name type="scientific">Arachnia propionica</name>
    <dbReference type="NCBI Taxonomy" id="1750"/>
    <lineage>
        <taxon>Bacteria</taxon>
        <taxon>Bacillati</taxon>
        <taxon>Actinomycetota</taxon>
        <taxon>Actinomycetes</taxon>
        <taxon>Propionibacteriales</taxon>
        <taxon>Propionibacteriaceae</taxon>
        <taxon>Arachnia</taxon>
    </lineage>
</organism>
<dbReference type="InterPro" id="IPR023828">
    <property type="entry name" value="Peptidase_S8_Ser-AS"/>
</dbReference>
<dbReference type="InterPro" id="IPR051048">
    <property type="entry name" value="Peptidase_S8/S53_subtilisin"/>
</dbReference>
<evidence type="ECO:0000313" key="8">
    <source>
        <dbReference type="Proteomes" id="UP000280935"/>
    </source>
</evidence>
<evidence type="ECO:0000256" key="5">
    <source>
        <dbReference type="PROSITE-ProRule" id="PRU01240"/>
    </source>
</evidence>
<evidence type="ECO:0000256" key="2">
    <source>
        <dbReference type="ARBA" id="ARBA00022670"/>
    </source>
</evidence>
<dbReference type="PANTHER" id="PTHR43399">
    <property type="entry name" value="SUBTILISIN-RELATED"/>
    <property type="match status" value="1"/>
</dbReference>
<dbReference type="GO" id="GO:0004252">
    <property type="term" value="F:serine-type endopeptidase activity"/>
    <property type="evidence" value="ECO:0007669"/>
    <property type="project" value="InterPro"/>
</dbReference>
<dbReference type="OrthoDB" id="614750at2"/>
<reference evidence="7 8" key="1">
    <citation type="submission" date="2018-11" db="EMBL/GenBank/DDBJ databases">
        <title>Genomes From Bacteria Associated with the Canine Oral Cavity: a Test Case for Automated Genome-Based Taxonomic Assignment.</title>
        <authorList>
            <person name="Coil D.A."/>
            <person name="Jospin G."/>
            <person name="Darling A.E."/>
            <person name="Wallis C."/>
            <person name="Davis I.J."/>
            <person name="Harris S."/>
            <person name="Eisen J.A."/>
            <person name="Holcombe L.J."/>
            <person name="O'Flynn C."/>
        </authorList>
    </citation>
    <scope>NUCLEOTIDE SEQUENCE [LARGE SCALE GENOMIC DNA]</scope>
    <source>
        <strain evidence="7 8">OH2822_COT-296</strain>
    </source>
</reference>